<organism evidence="4 5">
    <name type="scientific">Sphingobacterium thalpophilum</name>
    <dbReference type="NCBI Taxonomy" id="259"/>
    <lineage>
        <taxon>Bacteria</taxon>
        <taxon>Pseudomonadati</taxon>
        <taxon>Bacteroidota</taxon>
        <taxon>Sphingobacteriia</taxon>
        <taxon>Sphingobacteriales</taxon>
        <taxon>Sphingobacteriaceae</taxon>
        <taxon>Sphingobacterium</taxon>
    </lineage>
</organism>
<feature type="domain" description="Signal transduction histidine kinase internal region" evidence="2">
    <location>
        <begin position="149"/>
        <end position="225"/>
    </location>
</feature>
<accession>A0A4U9VE52</accession>
<dbReference type="EMBL" id="LR590484">
    <property type="protein sequence ID" value="VTR43412.1"/>
    <property type="molecule type" value="Genomic_DNA"/>
</dbReference>
<dbReference type="EMBL" id="JBEOQB010000006">
    <property type="protein sequence ID" value="MEZ0453772.1"/>
    <property type="molecule type" value="Genomic_DNA"/>
</dbReference>
<evidence type="ECO:0000313" key="5">
    <source>
        <dbReference type="Proteomes" id="UP000308196"/>
    </source>
</evidence>
<dbReference type="Proteomes" id="UP000308196">
    <property type="component" value="Chromosome"/>
</dbReference>
<feature type="transmembrane region" description="Helical" evidence="1">
    <location>
        <begin position="28"/>
        <end position="55"/>
    </location>
</feature>
<dbReference type="EC" id="2.7.13.3" evidence="4"/>
<dbReference type="RefSeq" id="WP_138096848.1">
    <property type="nucleotide sequence ID" value="NZ_JBEOQA010000002.1"/>
</dbReference>
<reference evidence="3 6" key="2">
    <citation type="submission" date="2024-06" db="EMBL/GenBank/DDBJ databases">
        <title>Soil Sphingobacterium thalpophilum.</title>
        <authorList>
            <person name="Yang J."/>
            <person name="Li J."/>
        </authorList>
    </citation>
    <scope>NUCLEOTIDE SEQUENCE [LARGE SCALE GENOMIC DNA]</scope>
    <source>
        <strain evidence="3 6">22g91tb</strain>
    </source>
</reference>
<name>A0A4U9VE52_9SPHI</name>
<reference evidence="4 5" key="1">
    <citation type="submission" date="2019-05" db="EMBL/GenBank/DDBJ databases">
        <authorList>
            <consortium name="Pathogen Informatics"/>
        </authorList>
    </citation>
    <scope>NUCLEOTIDE SEQUENCE [LARGE SCALE GENOMIC DNA]</scope>
    <source>
        <strain evidence="4 5">NCTC11429</strain>
    </source>
</reference>
<sequence>MLGILVPYSVLMNSILYGESLYGSWGKFISVLMVTLFIKCVSWQFHTYVAVYLRARMPLDAQIMRRMLTALLLFFVMTAVDGIFITWLFHHYQFQGFVYRGDRFLYVILSGMVLNLFATLFHEGASNFEKWRAALTETEQLRTAYIKSQLEGLKNQIKPHFLFNSINTLSALIGEDGEKAEAFLDELCKVYRYLLKNDGQFVSLAEELAFVGSYFYVLKARYGQAIELHMDIDETETEKLVPPFTLQLLLENALHNNVVSKKMPLRIYIGANGDGQLVIENSVSTKIKADLEADESGLRNVINKFRLLGMAEISIQQLVGTRRIQLPLVIQKNLEI</sequence>
<dbReference type="Pfam" id="PF06580">
    <property type="entry name" value="His_kinase"/>
    <property type="match status" value="1"/>
</dbReference>
<evidence type="ECO:0000313" key="4">
    <source>
        <dbReference type="EMBL" id="VTR43412.1"/>
    </source>
</evidence>
<dbReference type="STRING" id="1123265.GCA_000686625_01968"/>
<keyword evidence="4" id="KW-0808">Transferase</keyword>
<dbReference type="PANTHER" id="PTHR34220:SF7">
    <property type="entry name" value="SENSOR HISTIDINE KINASE YPDA"/>
    <property type="match status" value="1"/>
</dbReference>
<feature type="transmembrane region" description="Helical" evidence="1">
    <location>
        <begin position="104"/>
        <end position="122"/>
    </location>
</feature>
<dbReference type="Proteomes" id="UP001566204">
    <property type="component" value="Unassembled WGS sequence"/>
</dbReference>
<evidence type="ECO:0000256" key="1">
    <source>
        <dbReference type="SAM" id="Phobius"/>
    </source>
</evidence>
<dbReference type="KEGG" id="stha:NCTC11429_02859"/>
<proteinExistence type="predicted"/>
<evidence type="ECO:0000259" key="2">
    <source>
        <dbReference type="Pfam" id="PF06580"/>
    </source>
</evidence>
<gene>
    <name evidence="4" type="primary">yehU_5</name>
    <name evidence="3" type="ORF">ABTW24_19430</name>
    <name evidence="4" type="ORF">NCTC11429_02859</name>
</gene>
<dbReference type="GO" id="GO:0000155">
    <property type="term" value="F:phosphorelay sensor kinase activity"/>
    <property type="evidence" value="ECO:0007669"/>
    <property type="project" value="InterPro"/>
</dbReference>
<feature type="transmembrane region" description="Helical" evidence="1">
    <location>
        <begin position="67"/>
        <end position="89"/>
    </location>
</feature>
<keyword evidence="1" id="KW-0812">Transmembrane</keyword>
<dbReference type="PANTHER" id="PTHR34220">
    <property type="entry name" value="SENSOR HISTIDINE KINASE YPDA"/>
    <property type="match status" value="1"/>
</dbReference>
<keyword evidence="4" id="KW-0418">Kinase</keyword>
<evidence type="ECO:0000313" key="3">
    <source>
        <dbReference type="EMBL" id="MEZ0453772.1"/>
    </source>
</evidence>
<dbReference type="AlphaFoldDB" id="A0A4U9VE52"/>
<keyword evidence="6" id="KW-1185">Reference proteome</keyword>
<keyword evidence="1" id="KW-1133">Transmembrane helix</keyword>
<protein>
    <submittedName>
        <fullName evidence="3 4">Histidine kinase</fullName>
        <ecNumber evidence="4">2.7.13.3</ecNumber>
    </submittedName>
</protein>
<dbReference type="InterPro" id="IPR010559">
    <property type="entry name" value="Sig_transdc_His_kin_internal"/>
</dbReference>
<dbReference type="GeneID" id="78463556"/>
<evidence type="ECO:0000313" key="6">
    <source>
        <dbReference type="Proteomes" id="UP001566204"/>
    </source>
</evidence>
<dbReference type="InterPro" id="IPR050640">
    <property type="entry name" value="Bact_2-comp_sensor_kinase"/>
</dbReference>
<keyword evidence="1" id="KW-0472">Membrane</keyword>
<dbReference type="GO" id="GO:0016020">
    <property type="term" value="C:membrane"/>
    <property type="evidence" value="ECO:0007669"/>
    <property type="project" value="InterPro"/>
</dbReference>